<dbReference type="InterPro" id="IPR029055">
    <property type="entry name" value="Ntn_hydrolases_N"/>
</dbReference>
<dbReference type="SUPFAM" id="SSF56235">
    <property type="entry name" value="N-terminal nucleophile aminohydrolases (Ntn hydrolases)"/>
    <property type="match status" value="1"/>
</dbReference>
<feature type="signal peptide" evidence="5">
    <location>
        <begin position="1"/>
        <end position="32"/>
    </location>
</feature>
<dbReference type="InterPro" id="IPR002692">
    <property type="entry name" value="S45"/>
</dbReference>
<dbReference type="Gene3D" id="3.60.20.10">
    <property type="entry name" value="Glutamine Phosphoribosylpyrophosphate, subunit 1, domain 1"/>
    <property type="match status" value="1"/>
</dbReference>
<dbReference type="Gene3D" id="2.30.120.10">
    <property type="match status" value="1"/>
</dbReference>
<name>A0ABY6DMB1_9NEIS</name>
<gene>
    <name evidence="6" type="ORF">N8I74_00395</name>
</gene>
<evidence type="ECO:0000256" key="4">
    <source>
        <dbReference type="ARBA" id="ARBA00023145"/>
    </source>
</evidence>
<dbReference type="Gene3D" id="1.10.1400.10">
    <property type="match status" value="1"/>
</dbReference>
<dbReference type="InterPro" id="IPR043146">
    <property type="entry name" value="Penicillin_amidase_N_B-knob"/>
</dbReference>
<dbReference type="EMBL" id="CP106753">
    <property type="protein sequence ID" value="UXY15510.1"/>
    <property type="molecule type" value="Genomic_DNA"/>
</dbReference>
<proteinExistence type="inferred from homology"/>
<keyword evidence="2 5" id="KW-0732">Signal</keyword>
<comment type="similarity">
    <text evidence="1">Belongs to the peptidase S45 family.</text>
</comment>
<accession>A0ABY6DMB1</accession>
<dbReference type="Pfam" id="PF01804">
    <property type="entry name" value="Penicil_amidase"/>
    <property type="match status" value="1"/>
</dbReference>
<keyword evidence="3" id="KW-0378">Hydrolase</keyword>
<dbReference type="Proteomes" id="UP001061302">
    <property type="component" value="Chromosome"/>
</dbReference>
<dbReference type="PANTHER" id="PTHR34218:SF3">
    <property type="entry name" value="ACYL-HOMOSERINE LACTONE ACYLASE PVDQ"/>
    <property type="match status" value="1"/>
</dbReference>
<dbReference type="RefSeq" id="WP_263124921.1">
    <property type="nucleotide sequence ID" value="NZ_CP106753.1"/>
</dbReference>
<protein>
    <submittedName>
        <fullName evidence="6">Penicillin acylase family protein</fullName>
    </submittedName>
</protein>
<evidence type="ECO:0000313" key="6">
    <source>
        <dbReference type="EMBL" id="UXY15510.1"/>
    </source>
</evidence>
<evidence type="ECO:0000256" key="3">
    <source>
        <dbReference type="ARBA" id="ARBA00022801"/>
    </source>
</evidence>
<keyword evidence="7" id="KW-1185">Reference proteome</keyword>
<evidence type="ECO:0000256" key="1">
    <source>
        <dbReference type="ARBA" id="ARBA00006586"/>
    </source>
</evidence>
<dbReference type="PANTHER" id="PTHR34218">
    <property type="entry name" value="PEPTIDASE S45 PENICILLIN AMIDASE"/>
    <property type="match status" value="1"/>
</dbReference>
<organism evidence="6 7">
    <name type="scientific">Chitiniphilus purpureus</name>
    <dbReference type="NCBI Taxonomy" id="2981137"/>
    <lineage>
        <taxon>Bacteria</taxon>
        <taxon>Pseudomonadati</taxon>
        <taxon>Pseudomonadota</taxon>
        <taxon>Betaproteobacteria</taxon>
        <taxon>Neisseriales</taxon>
        <taxon>Chitinibacteraceae</taxon>
        <taxon>Chitiniphilus</taxon>
    </lineage>
</organism>
<dbReference type="Gene3D" id="1.10.439.10">
    <property type="entry name" value="Penicillin Amidohydrolase, domain 1"/>
    <property type="match status" value="1"/>
</dbReference>
<feature type="chain" id="PRO_5045897268" evidence="5">
    <location>
        <begin position="33"/>
        <end position="813"/>
    </location>
</feature>
<keyword evidence="4" id="KW-0865">Zymogen</keyword>
<sequence length="813" mass="88808">MKHSNPLHSAVRKRTAALMALSALVMAQHSVAATPDGVQIRITTDGIPHVRAANWGDLGVGVGYVQAQDALCTLAEAFVTYEGRRAWFFGAEATPARDSTFGRRRNLDLDFFFRAFAEPATLARLRAEQPAGLRALIEGYAEGYNRYLAQARSERGQGAQRACLDEAWVRNITADDLYRRIYAAQVAAGYLRFLPEIVNARPATAATAARDALPLRERLAHRVGEEVGLGSNMLAFGGKATGERGAVLFGNPHWYWGGPDRLYQMHLTIPGRLNVAGATFLGMPVVMIGFNDDVAWTHTVSEARRFGLFELALDPADPTRYRVDGRSEAMTAREVRVEVRGDDGTARSVTRTLYRTRFGPVVDLGGHDAAFGWGRTSAIAIRDVNADNFRVLRHFFHWNQARSLDEFIAIQRREAALPWVNTAAIGRADGRVWYADVGAAPNAPDSLRQSCLTPLAQGFAQLDARTPFLDASRSACDWQTDPRAVQPGAMAAQAMPSLLREDYVANMNDSYWLAQPRQPLEGYPALLGGERRSLTLRGRLGHRIANELGASGAASAAELSRRVRTAVLTPRAYSAEQFKDTLLAQACQQRTVTLPATADAPAAPVDISRACAILQRWSGKADAQDRGVLLWEAFWTVVDQTPDDVLYQVPFSVDAPLDTPSAPRPGPERAAQALAQAVVSLTRQGIALDAPLDSQRFVQSEGRQLPLFGGCHLVGYFTVVCNSDRTNRMGPDALGNSYLQVVHFGPKGVEPYTLLAHGQHEAAVSDGTGAAPVARYTRKDWLRFPFSEEDIARSPGTRTLTLPGLRATAERQD</sequence>
<dbReference type="InterPro" id="IPR043147">
    <property type="entry name" value="Penicillin_amidase_A-knob"/>
</dbReference>
<reference evidence="6" key="1">
    <citation type="submission" date="2022-10" db="EMBL/GenBank/DDBJ databases">
        <title>Chitiniphilus purpureus sp. nov., a novel chitin-degrading bacterium isolated from crawfish pond sediment.</title>
        <authorList>
            <person name="Li K."/>
        </authorList>
    </citation>
    <scope>NUCLEOTIDE SEQUENCE</scope>
    <source>
        <strain evidence="6">CD1</strain>
    </source>
</reference>
<evidence type="ECO:0000313" key="7">
    <source>
        <dbReference type="Proteomes" id="UP001061302"/>
    </source>
</evidence>
<dbReference type="InterPro" id="IPR023343">
    <property type="entry name" value="Penicillin_amidase_dom1"/>
</dbReference>
<evidence type="ECO:0000256" key="2">
    <source>
        <dbReference type="ARBA" id="ARBA00022729"/>
    </source>
</evidence>
<evidence type="ECO:0000256" key="5">
    <source>
        <dbReference type="SAM" id="SignalP"/>
    </source>
</evidence>